<feature type="compositionally biased region" description="Polar residues" evidence="1">
    <location>
        <begin position="384"/>
        <end position="405"/>
    </location>
</feature>
<evidence type="ECO:0000256" key="1">
    <source>
        <dbReference type="SAM" id="MobiDB-lite"/>
    </source>
</evidence>
<dbReference type="Proteomes" id="UP001314263">
    <property type="component" value="Unassembled WGS sequence"/>
</dbReference>
<feature type="compositionally biased region" description="Polar residues" evidence="1">
    <location>
        <begin position="185"/>
        <end position="198"/>
    </location>
</feature>
<accession>A0AAV1IH99</accession>
<feature type="region of interest" description="Disordered" evidence="1">
    <location>
        <begin position="607"/>
        <end position="690"/>
    </location>
</feature>
<feature type="compositionally biased region" description="Basic and acidic residues" evidence="1">
    <location>
        <begin position="423"/>
        <end position="441"/>
    </location>
</feature>
<keyword evidence="3" id="KW-1185">Reference proteome</keyword>
<feature type="compositionally biased region" description="Low complexity" evidence="1">
    <location>
        <begin position="19"/>
        <end position="29"/>
    </location>
</feature>
<reference evidence="2 3" key="1">
    <citation type="submission" date="2023-10" db="EMBL/GenBank/DDBJ databases">
        <authorList>
            <person name="Maclean D."/>
            <person name="Macfadyen A."/>
        </authorList>
    </citation>
    <scope>NUCLEOTIDE SEQUENCE [LARGE SCALE GENOMIC DNA]</scope>
</reference>
<evidence type="ECO:0000313" key="2">
    <source>
        <dbReference type="EMBL" id="CAK0786602.1"/>
    </source>
</evidence>
<feature type="region of interest" description="Disordered" evidence="1">
    <location>
        <begin position="362"/>
        <end position="458"/>
    </location>
</feature>
<name>A0AAV1IH99_9CHLO</name>
<evidence type="ECO:0000313" key="3">
    <source>
        <dbReference type="Proteomes" id="UP001314263"/>
    </source>
</evidence>
<feature type="compositionally biased region" description="Basic and acidic residues" evidence="1">
    <location>
        <begin position="38"/>
        <end position="47"/>
    </location>
</feature>
<dbReference type="EMBL" id="CAUYUE010000015">
    <property type="protein sequence ID" value="CAK0786602.1"/>
    <property type="molecule type" value="Genomic_DNA"/>
</dbReference>
<feature type="compositionally biased region" description="Low complexity" evidence="1">
    <location>
        <begin position="86"/>
        <end position="101"/>
    </location>
</feature>
<feature type="region of interest" description="Disordered" evidence="1">
    <location>
        <begin position="506"/>
        <end position="554"/>
    </location>
</feature>
<feature type="compositionally biased region" description="Low complexity" evidence="1">
    <location>
        <begin position="607"/>
        <end position="621"/>
    </location>
</feature>
<proteinExistence type="predicted"/>
<gene>
    <name evidence="2" type="ORF">CVIRNUC_009816</name>
</gene>
<organism evidence="2 3">
    <name type="scientific">Coccomyxa viridis</name>
    <dbReference type="NCBI Taxonomy" id="1274662"/>
    <lineage>
        <taxon>Eukaryota</taxon>
        <taxon>Viridiplantae</taxon>
        <taxon>Chlorophyta</taxon>
        <taxon>core chlorophytes</taxon>
        <taxon>Trebouxiophyceae</taxon>
        <taxon>Trebouxiophyceae incertae sedis</taxon>
        <taxon>Coccomyxaceae</taxon>
        <taxon>Coccomyxa</taxon>
    </lineage>
</organism>
<feature type="compositionally biased region" description="Pro residues" evidence="1">
    <location>
        <begin position="72"/>
        <end position="85"/>
    </location>
</feature>
<protein>
    <submittedName>
        <fullName evidence="2">Uncharacterized protein</fullName>
    </submittedName>
</protein>
<feature type="compositionally biased region" description="Low complexity" evidence="1">
    <location>
        <begin position="630"/>
        <end position="648"/>
    </location>
</feature>
<sequence length="834" mass="85495">MRKSSDGSKDRGKDRLKALAAAAARAAGANLTTYFADDDSRSPRGSEELPAAEQGPPQQNGPPVKLVHANAPPQPPATEPQPQPQSQPQQQQQPEPVPMTQEAPQPQPATGEPQVLLRLVKPEEADVVAKQSARMARLITSGDGTLLQCEPSTSGELPPHIGPPGRQNSLEFLPVLPPMHVHSHPVTTGHGQYGQTPPQVFVRPEDDNKPLPKIVLAQSPGGRSPPMNRAGSGGPSSPPPQVTISVRRDPPAEGMDMDEGTPNGPLFNPQRSGSQPGGPSGGRRRTKHPGLPPLNGGRSSGKKGKRGGASGGAEPQWQAPPQEPAPGGPTPDSVEAIAAAALHTPAALPPGVAIGPMQRMLLDGSTTAGPGCDVPMGPEGSAPLATQSMKALTLESAPSSSTSPFANAPAAQTSSEESDTESDEKQANSESAGKRRADAGDAPRGAKRVKGNSGAARAASLNTVLAAVEEQRAGRQGSAALDAAVGCAPTTVEDCLQASSFGVIRKDKRSAKGPRPDNSNRVWGATFNQGMGSASQGSARPVTPPSSQPIASLSSSESAAAISLLALAPGTPPGMSSPQGAPMLQPSASCSGEFSAVPLQQQLAGPAVAAQGPAAGQGQAAEPMDSDMLPAGQHEQQAPQQQAQPMAAGTESAAATERQQQSGASAGAGSNGAANGQAGANGAPASAGLPIAPLRLDSGLQAQEPSEGPPEMSMGLWSGKLKHRMATAGGYSTVDLLNLTALIPDRYLEQLPPTLFVTELLARSAVQMSKHYIVQCRLGFLTDRQLTKLQLLANSKLVAVCQLQHCKLTLVPYLEARSGQLRLMGFLIADDLGT</sequence>
<dbReference type="AlphaFoldDB" id="A0AAV1IH99"/>
<feature type="compositionally biased region" description="Polar residues" evidence="1">
    <location>
        <begin position="517"/>
        <end position="538"/>
    </location>
</feature>
<feature type="region of interest" description="Disordered" evidence="1">
    <location>
        <begin position="145"/>
        <end position="334"/>
    </location>
</feature>
<feature type="compositionally biased region" description="Low complexity" evidence="1">
    <location>
        <begin position="659"/>
        <end position="688"/>
    </location>
</feature>
<feature type="region of interest" description="Disordered" evidence="1">
    <location>
        <begin position="570"/>
        <end position="591"/>
    </location>
</feature>
<feature type="region of interest" description="Disordered" evidence="1">
    <location>
        <begin position="19"/>
        <end position="118"/>
    </location>
</feature>
<comment type="caution">
    <text evidence="2">The sequence shown here is derived from an EMBL/GenBank/DDBJ whole genome shotgun (WGS) entry which is preliminary data.</text>
</comment>